<organism evidence="4 5">
    <name type="scientific">Aeromicrobium alkaliterrae</name>
    <dbReference type="NCBI Taxonomy" id="302168"/>
    <lineage>
        <taxon>Bacteria</taxon>
        <taxon>Bacillati</taxon>
        <taxon>Actinomycetota</taxon>
        <taxon>Actinomycetes</taxon>
        <taxon>Propionibacteriales</taxon>
        <taxon>Nocardioidaceae</taxon>
        <taxon>Aeromicrobium</taxon>
    </lineage>
</organism>
<keyword evidence="2" id="KW-0472">Membrane</keyword>
<keyword evidence="2" id="KW-1133">Transmembrane helix</keyword>
<proteinExistence type="predicted"/>
<gene>
    <name evidence="4" type="ORF">GCM10009710_33450</name>
</gene>
<evidence type="ECO:0000256" key="2">
    <source>
        <dbReference type="SAM" id="Phobius"/>
    </source>
</evidence>
<reference evidence="4 5" key="1">
    <citation type="journal article" date="2019" name="Int. J. Syst. Evol. Microbiol.">
        <title>The Global Catalogue of Microorganisms (GCM) 10K type strain sequencing project: providing services to taxonomists for standard genome sequencing and annotation.</title>
        <authorList>
            <consortium name="The Broad Institute Genomics Platform"/>
            <consortium name="The Broad Institute Genome Sequencing Center for Infectious Disease"/>
            <person name="Wu L."/>
            <person name="Ma J."/>
        </authorList>
    </citation>
    <scope>NUCLEOTIDE SEQUENCE [LARGE SCALE GENOMIC DNA]</scope>
    <source>
        <strain evidence="4 5">JCM 13518</strain>
    </source>
</reference>
<dbReference type="EMBL" id="BAAAME010000006">
    <property type="protein sequence ID" value="GAA1750963.1"/>
    <property type="molecule type" value="Genomic_DNA"/>
</dbReference>
<evidence type="ECO:0000313" key="4">
    <source>
        <dbReference type="EMBL" id="GAA1750963.1"/>
    </source>
</evidence>
<evidence type="ECO:0000259" key="3">
    <source>
        <dbReference type="Pfam" id="PF26526"/>
    </source>
</evidence>
<accession>A0ABN2K953</accession>
<dbReference type="Proteomes" id="UP001501057">
    <property type="component" value="Unassembled WGS sequence"/>
</dbReference>
<comment type="caution">
    <text evidence="4">The sequence shown here is derived from an EMBL/GenBank/DDBJ whole genome shotgun (WGS) entry which is preliminary data.</text>
</comment>
<evidence type="ECO:0000256" key="1">
    <source>
        <dbReference type="SAM" id="MobiDB-lite"/>
    </source>
</evidence>
<dbReference type="RefSeq" id="WP_344203734.1">
    <property type="nucleotide sequence ID" value="NZ_BAAAME010000006.1"/>
</dbReference>
<dbReference type="Pfam" id="PF26526">
    <property type="entry name" value="DUF8175"/>
    <property type="match status" value="1"/>
</dbReference>
<keyword evidence="5" id="KW-1185">Reference proteome</keyword>
<feature type="transmembrane region" description="Helical" evidence="2">
    <location>
        <begin position="12"/>
        <end position="36"/>
    </location>
</feature>
<feature type="domain" description="DUF8175" evidence="3">
    <location>
        <begin position="40"/>
        <end position="230"/>
    </location>
</feature>
<protein>
    <recommendedName>
        <fullName evidence="3">DUF8175 domain-containing protein</fullName>
    </recommendedName>
</protein>
<dbReference type="InterPro" id="IPR058488">
    <property type="entry name" value="DUF8175"/>
</dbReference>
<evidence type="ECO:0000313" key="5">
    <source>
        <dbReference type="Proteomes" id="UP001501057"/>
    </source>
</evidence>
<name>A0ABN2K953_9ACTN</name>
<feature type="compositionally biased region" description="Polar residues" evidence="1">
    <location>
        <begin position="42"/>
        <end position="56"/>
    </location>
</feature>
<feature type="region of interest" description="Disordered" evidence="1">
    <location>
        <begin position="38"/>
        <end position="64"/>
    </location>
</feature>
<keyword evidence="2" id="KW-0812">Transmembrane</keyword>
<sequence length="235" mass="24485">MARSNGSPRRATLIASALVVGVIIVAGAVLTGRALLGDETDTSPTARPTSADSSSKCDLPDGDLEKLTEPPADVEWELINTYALPSGAAGPAEETAGVHHCYGRSSEGAVLAAASFAIDLSTPGMDYRQLVDLRVAGPGAAQLEALADFPEADLVELTAPNVSQIVAFRVDSISEDQALIQIVHRYSTGPAAGTFAAFPVDLRWDDGDWKYYAAEGLTAPVPVANLTSFVEWSGA</sequence>